<evidence type="ECO:0000256" key="2">
    <source>
        <dbReference type="SAM" id="MobiDB-lite"/>
    </source>
</evidence>
<name>A0AAX3N193_9BACL</name>
<feature type="repeat" description="TPR" evidence="1">
    <location>
        <begin position="204"/>
        <end position="237"/>
    </location>
</feature>
<dbReference type="InterPro" id="IPR019734">
    <property type="entry name" value="TPR_rpt"/>
</dbReference>
<dbReference type="PROSITE" id="PS50005">
    <property type="entry name" value="TPR"/>
    <property type="match status" value="2"/>
</dbReference>
<gene>
    <name evidence="4" type="ORF">PUW23_24070</name>
</gene>
<dbReference type="Proteomes" id="UP001220962">
    <property type="component" value="Chromosome"/>
</dbReference>
<evidence type="ECO:0000313" key="5">
    <source>
        <dbReference type="Proteomes" id="UP001220962"/>
    </source>
</evidence>
<dbReference type="CDD" id="cd02511">
    <property type="entry name" value="Beta4Glucosyltransferase"/>
    <property type="match status" value="1"/>
</dbReference>
<feature type="repeat" description="TPR" evidence="1">
    <location>
        <begin position="317"/>
        <end position="350"/>
    </location>
</feature>
<dbReference type="PANTHER" id="PTHR43630">
    <property type="entry name" value="POLY-BETA-1,6-N-ACETYL-D-GLUCOSAMINE SYNTHASE"/>
    <property type="match status" value="1"/>
</dbReference>
<organism evidence="4 5">
    <name type="scientific">Paenibacillus urinalis</name>
    <dbReference type="NCBI Taxonomy" id="521520"/>
    <lineage>
        <taxon>Bacteria</taxon>
        <taxon>Bacillati</taxon>
        <taxon>Bacillota</taxon>
        <taxon>Bacilli</taxon>
        <taxon>Bacillales</taxon>
        <taxon>Paenibacillaceae</taxon>
        <taxon>Paenibacillus</taxon>
    </lineage>
</organism>
<dbReference type="SMART" id="SM00028">
    <property type="entry name" value="TPR"/>
    <property type="match status" value="1"/>
</dbReference>
<sequence>MNNRSPISLCMIVRDEALFLEQCLASVASVVSEMIIVDTGSTDQSVDIARQYGATVVHMDWQSDFAAARNESLRHAAQPWVLIMDADEQLVEGQQSRLFSLLEASDGVYGFEVEIKSLLGRSGEESVTDSACRIFRNDTRIRFKGRIHEEAATSILALGANTLRASGLQLLHYGYLDHIVKQRNKSERNVQLINEALLQEPDSRVLQYALGTEYFQLGDYDAAVRILEPLLDGMPPEAGYASDVFLKTIFALREKGELHQAVEKAEEGVSRYPGFADLQELKAVLLMDLGRDDEALGVLTNISHSREYTSVSGAGTYRSSYLMGIVYERMGEGKRACEAYEKAVEANPDYVPAWQRWIPLAVCSGELAQVERWTRKRGLTEKAQQVVLQQMLDMQQFVWVSKQKCWLQEAFIKMPWAEAILLAQLGERRVAARLLEPWHTHQDKAAEIGIYLQVLCSDAADRGQLRSRDTGRSMAMEDVRWMGKQAEAFIRLRAWAGFGAWLPEVKEASAVLVQLSPSARIGLLLAPLSVRRELYSLLQEQKEVDREMMERSPVSEAAYTSRPSDHEAAAVQQEEDYSDRGVQPVQLFMRLALRASFKEKEAGPALPSYEQEIAQIQKYKPASSIEAAQYGWNALELFMKQKSQCAEARFQAAAQLMLL</sequence>
<reference evidence="4" key="1">
    <citation type="submission" date="2023-02" db="EMBL/GenBank/DDBJ databases">
        <title>Pathogen: clinical or host-associated sample.</title>
        <authorList>
            <person name="Hergert J."/>
            <person name="Casey R."/>
            <person name="Wagner J."/>
            <person name="Young E.L."/>
            <person name="Oakeson K.F."/>
        </authorList>
    </citation>
    <scope>NUCLEOTIDE SEQUENCE</scope>
    <source>
        <strain evidence="4">2022CK-00830</strain>
    </source>
</reference>
<evidence type="ECO:0000259" key="3">
    <source>
        <dbReference type="Pfam" id="PF00535"/>
    </source>
</evidence>
<evidence type="ECO:0000313" key="4">
    <source>
        <dbReference type="EMBL" id="WDH82485.1"/>
    </source>
</evidence>
<keyword evidence="4" id="KW-0808">Transferase</keyword>
<dbReference type="SUPFAM" id="SSF53448">
    <property type="entry name" value="Nucleotide-diphospho-sugar transferases"/>
    <property type="match status" value="1"/>
</dbReference>
<dbReference type="PANTHER" id="PTHR43630:SF2">
    <property type="entry name" value="GLYCOSYLTRANSFERASE"/>
    <property type="match status" value="1"/>
</dbReference>
<dbReference type="Pfam" id="PF13181">
    <property type="entry name" value="TPR_8"/>
    <property type="match status" value="2"/>
</dbReference>
<dbReference type="InterPro" id="IPR001173">
    <property type="entry name" value="Glyco_trans_2-like"/>
</dbReference>
<evidence type="ECO:0000256" key="1">
    <source>
        <dbReference type="PROSITE-ProRule" id="PRU00339"/>
    </source>
</evidence>
<feature type="domain" description="Glycosyltransferase 2-like" evidence="3">
    <location>
        <begin position="8"/>
        <end position="104"/>
    </location>
</feature>
<feature type="region of interest" description="Disordered" evidence="2">
    <location>
        <begin position="556"/>
        <end position="577"/>
    </location>
</feature>
<dbReference type="InterPro" id="IPR029044">
    <property type="entry name" value="Nucleotide-diphossugar_trans"/>
</dbReference>
<keyword evidence="1" id="KW-0802">TPR repeat</keyword>
<dbReference type="InterPro" id="IPR011990">
    <property type="entry name" value="TPR-like_helical_dom_sf"/>
</dbReference>
<dbReference type="AlphaFoldDB" id="A0AAX3N193"/>
<dbReference type="EC" id="2.4.-.-" evidence="4"/>
<dbReference type="EMBL" id="CP118101">
    <property type="protein sequence ID" value="WDH82485.1"/>
    <property type="molecule type" value="Genomic_DNA"/>
</dbReference>
<dbReference type="RefSeq" id="WP_274359160.1">
    <property type="nucleotide sequence ID" value="NZ_CP118101.1"/>
</dbReference>
<accession>A0AAX3N193</accession>
<dbReference type="Gene3D" id="1.25.40.10">
    <property type="entry name" value="Tetratricopeptide repeat domain"/>
    <property type="match status" value="1"/>
</dbReference>
<dbReference type="Pfam" id="PF00535">
    <property type="entry name" value="Glycos_transf_2"/>
    <property type="match status" value="1"/>
</dbReference>
<dbReference type="SUPFAM" id="SSF48452">
    <property type="entry name" value="TPR-like"/>
    <property type="match status" value="1"/>
</dbReference>
<dbReference type="GO" id="GO:0016757">
    <property type="term" value="F:glycosyltransferase activity"/>
    <property type="evidence" value="ECO:0007669"/>
    <property type="project" value="UniProtKB-KW"/>
</dbReference>
<keyword evidence="4" id="KW-0328">Glycosyltransferase</keyword>
<protein>
    <submittedName>
        <fullName evidence="4">Glycosyltransferase</fullName>
        <ecNumber evidence="4">2.4.-.-</ecNumber>
    </submittedName>
</protein>
<dbReference type="Gene3D" id="3.90.550.10">
    <property type="entry name" value="Spore Coat Polysaccharide Biosynthesis Protein SpsA, Chain A"/>
    <property type="match status" value="1"/>
</dbReference>
<proteinExistence type="predicted"/>